<name>A0A0H3PFC5_HAEI3</name>
<gene>
    <name evidence="2" type="ORF">CGSHi3655_00075</name>
    <name evidence="1" type="ORF">KRLU3655_LOCUS396</name>
</gene>
<dbReference type="Pfam" id="PF08873">
    <property type="entry name" value="Phage_Mu_Gp37"/>
    <property type="match status" value="1"/>
</dbReference>
<dbReference type="Proteomes" id="UP000837958">
    <property type="component" value="Chromosome"/>
</dbReference>
<evidence type="ECO:0000313" key="4">
    <source>
        <dbReference type="Proteomes" id="UP000837958"/>
    </source>
</evidence>
<reference evidence="1" key="3">
    <citation type="submission" date="2024-01" db="EMBL/GenBank/DDBJ databases">
        <authorList>
            <person name="Riesbeck K."/>
        </authorList>
    </citation>
    <scope>NUCLEOTIDE SEQUENCE</scope>
    <source>
        <strain evidence="1">3655</strain>
    </source>
</reference>
<dbReference type="AlphaFoldDB" id="A0A0H3PFC5"/>
<proteinExistence type="predicted"/>
<sequence length="188" mass="20920">MSSIIAATSNALIAQIKQLCGNHLKEVEEHPGQWDDSSVRRLVRNPPAVYVAWLGQVPNERRNCVTARWGVFVVAKVLNGQRRDAVGIYQIVERLTAGLDGAHIAPSGMFELQSVQNLWSDTQSGMGVAVYGMYFNAVQPLPCNTDESSLDDFIVYHHQFNQSRDENVLDDKTQLTVILPKQGDPNEN</sequence>
<dbReference type="Proteomes" id="UP000003185">
    <property type="component" value="Unassembled WGS sequence"/>
</dbReference>
<reference evidence="4" key="2">
    <citation type="submission" date="2021-11" db="EMBL/GenBank/DDBJ databases">
        <authorList>
            <person name="Riesbeck K."/>
        </authorList>
    </citation>
    <scope>NUCLEOTIDE SEQUENCE [LARGE SCALE GENOMIC DNA]</scope>
</reference>
<evidence type="ECO:0000313" key="2">
    <source>
        <dbReference type="EMBL" id="EDJ92055.1"/>
    </source>
</evidence>
<protein>
    <submittedName>
        <fullName evidence="1">DUF1834 family protein</fullName>
    </submittedName>
</protein>
<evidence type="ECO:0000313" key="3">
    <source>
        <dbReference type="Proteomes" id="UP000003185"/>
    </source>
</evidence>
<evidence type="ECO:0000313" key="1">
    <source>
        <dbReference type="EMBL" id="CAH0450320.1"/>
    </source>
</evidence>
<dbReference type="RefSeq" id="WP_005658773.1">
    <property type="nucleotide sequence ID" value="NZ_AAZF01000016.1"/>
</dbReference>
<dbReference type="EMBL" id="OV040719">
    <property type="protein sequence ID" value="CAH0450320.1"/>
    <property type="molecule type" value="Genomic_DNA"/>
</dbReference>
<accession>A0A0H3PFC5</accession>
<organism evidence="2 3">
    <name type="scientific">Haemophilus influenzae (strain NTHi 3655)</name>
    <dbReference type="NCBI Taxonomy" id="375177"/>
    <lineage>
        <taxon>Bacteria</taxon>
        <taxon>Pseudomonadati</taxon>
        <taxon>Pseudomonadota</taxon>
        <taxon>Gammaproteobacteria</taxon>
        <taxon>Pasteurellales</taxon>
        <taxon>Pasteurellaceae</taxon>
        <taxon>Haemophilus</taxon>
    </lineage>
</organism>
<dbReference type="EMBL" id="AAZF01000016">
    <property type="protein sequence ID" value="EDJ92055.1"/>
    <property type="molecule type" value="Genomic_DNA"/>
</dbReference>
<dbReference type="InterPro" id="IPR014972">
    <property type="entry name" value="Phage_Mu_Gp37"/>
</dbReference>
<reference evidence="2 3" key="1">
    <citation type="journal article" date="2007" name="Genome Biol.">
        <title>Characterization and modeling of the Haemophilus influenzae core and supragenomes based on the complete genomic sequences of Rd and 12 clinical nontypeable strains.</title>
        <authorList>
            <person name="Hogg J.S."/>
            <person name="Hu F.Z."/>
            <person name="Janto B."/>
            <person name="Boissy R."/>
            <person name="Hayes J."/>
            <person name="Keefe R."/>
            <person name="Post J.C."/>
            <person name="Ehrlich G.D."/>
        </authorList>
    </citation>
    <scope>NUCLEOTIDE SEQUENCE [LARGE SCALE GENOMIC DNA]</scope>
    <source>
        <strain evidence="2">3655</strain>
        <strain evidence="3">NTHi 3655</strain>
    </source>
</reference>